<evidence type="ECO:0000313" key="1">
    <source>
        <dbReference type="EMBL" id="MFI0791570.1"/>
    </source>
</evidence>
<evidence type="ECO:0000313" key="2">
    <source>
        <dbReference type="Proteomes" id="UP001611075"/>
    </source>
</evidence>
<keyword evidence="2" id="KW-1185">Reference proteome</keyword>
<protein>
    <submittedName>
        <fullName evidence="1">Uncharacterized protein</fullName>
    </submittedName>
</protein>
<name>A0ABW7SCZ8_9ACTN</name>
<dbReference type="Proteomes" id="UP001611075">
    <property type="component" value="Unassembled WGS sequence"/>
</dbReference>
<accession>A0ABW7SCZ8</accession>
<sequence>MSESLPASVAMRLRDRRALLWVCQAHDLRPGEEPHDYSVAMAEAAVRYRLEPDRLDMHVASYYWEAVWLEGAASPLLPALKTAAQTAELEARQTVVLAADDDASAQLSSREFMPVCVLPGVLDSGAPAASRYAAVRERVRERTAWALAERLCQYRERTLIVLGARGNDDLKRLSVVLEDSPIADLEILLVWPPDAPELGLPASPSIVVHVWHGTENDLLAAMDAAGAPHAADIPRHTVRIGNRTLDLNIREVDQILAGFSLLTEQHIAPAMTFTMENLLAFLNGSLEDWSAYSVGLPVGRDYRTQGKPLHEDVLTVLRQVETSSGAASTYVVRLPAEPGAGVTTLLRAAAYAAAREGFPTLVLRPEQIAIDHETLSAFATALSEGALALGLDQAPPLLIVIDVEHDQRGMTARAIASTLARQGRSAVVLHAVAAQDTEVDLERRTRRTAVLPVLSASLAEEEIERCRRTLSQTVERWTLPVAVPSVHQWQRYDQATRWPLGDDGRAASLFWVALRFFLTEGMTLPEAGQAQSFLGRWITQRSEAVEDASVRDIVTYVAAMSSFRLPSPIWTVIRPAVGGTYPSNLSAAIRQLDGIVTWDGPAKSLDEDVIRFLHPALAQAYLENHAGARSAAERMQQLVPVLGALSPGSTADIWVAESIAKDVLAPKRDERDPDWDWRLQTFELIPPAIRDQSKAILHHWARSLYQSADQRAPRLETDLRLERFASAVEKLERATGLPRRSGRDENPSHLYNTLGTAYSRYSLALQEANRVADGAAAWTSAYAAFEKAIELSGGVNMDALFAFSRRLLDHAKSTGAEEEMVKASDVTQALELLDEADDVAKNHSAPDPDWEGQVTRYRSEALYQLSEELGDAYIDELINSADPELGYYCKARLHLLSKGGAKGVDEALAILDEADRAGVAPQTRSVRLRVSLLERQPIQRRNFGLLKELYERLEAEFSETARPLDLFRYAVLCYQTSDYREGAERFRQLRAQFRREEVPAIRMYDIWREPSDPQQPRLTQMRVDRWITEWRAQGYLLDLHQTVPFRPRHFSPPPDRGQIVTCAIRFEANGPLAVPRRFVESSAADRRSAPPTSG</sequence>
<reference evidence="1 2" key="1">
    <citation type="submission" date="2024-10" db="EMBL/GenBank/DDBJ databases">
        <title>The Natural Products Discovery Center: Release of the First 8490 Sequenced Strains for Exploring Actinobacteria Biosynthetic Diversity.</title>
        <authorList>
            <person name="Kalkreuter E."/>
            <person name="Kautsar S.A."/>
            <person name="Yang D."/>
            <person name="Bader C.D."/>
            <person name="Teijaro C.N."/>
            <person name="Fluegel L."/>
            <person name="Davis C.M."/>
            <person name="Simpson J.R."/>
            <person name="Lauterbach L."/>
            <person name="Steele A.D."/>
            <person name="Gui C."/>
            <person name="Meng S."/>
            <person name="Li G."/>
            <person name="Viehrig K."/>
            <person name="Ye F."/>
            <person name="Su P."/>
            <person name="Kiefer A.F."/>
            <person name="Nichols A."/>
            <person name="Cepeda A.J."/>
            <person name="Yan W."/>
            <person name="Fan B."/>
            <person name="Jiang Y."/>
            <person name="Adhikari A."/>
            <person name="Zheng C.-J."/>
            <person name="Schuster L."/>
            <person name="Cowan T.M."/>
            <person name="Smanski M.J."/>
            <person name="Chevrette M.G."/>
            <person name="De Carvalho L.P.S."/>
            <person name="Shen B."/>
        </authorList>
    </citation>
    <scope>NUCLEOTIDE SEQUENCE [LARGE SCALE GENOMIC DNA]</scope>
    <source>
        <strain evidence="1 2">NPDC021253</strain>
    </source>
</reference>
<proteinExistence type="predicted"/>
<gene>
    <name evidence="1" type="ORF">ACH4OY_02535</name>
</gene>
<dbReference type="EMBL" id="JBIRPU010000001">
    <property type="protein sequence ID" value="MFI0791570.1"/>
    <property type="molecule type" value="Genomic_DNA"/>
</dbReference>
<organism evidence="1 2">
    <name type="scientific">Micromonospora rubida</name>
    <dbReference type="NCBI Taxonomy" id="2697657"/>
    <lineage>
        <taxon>Bacteria</taxon>
        <taxon>Bacillati</taxon>
        <taxon>Actinomycetota</taxon>
        <taxon>Actinomycetes</taxon>
        <taxon>Micromonosporales</taxon>
        <taxon>Micromonosporaceae</taxon>
        <taxon>Micromonospora</taxon>
    </lineage>
</organism>
<dbReference type="RefSeq" id="WP_396676245.1">
    <property type="nucleotide sequence ID" value="NZ_JBIRPU010000001.1"/>
</dbReference>
<comment type="caution">
    <text evidence="1">The sequence shown here is derived from an EMBL/GenBank/DDBJ whole genome shotgun (WGS) entry which is preliminary data.</text>
</comment>
<dbReference type="Pfam" id="PF24404">
    <property type="entry name" value="nSTAND_NTPase7"/>
    <property type="match status" value="1"/>
</dbReference>